<gene>
    <name evidence="4" type="ORF">HG535_0E04130</name>
</gene>
<dbReference type="Pfam" id="PF20640">
    <property type="entry name" value="Rrn6_HB"/>
    <property type="match status" value="1"/>
</dbReference>
<keyword evidence="5" id="KW-1185">Reference proteome</keyword>
<dbReference type="GO" id="GO:0001179">
    <property type="term" value="F:RNA polymerase I general transcription initiation factor binding"/>
    <property type="evidence" value="ECO:0007669"/>
    <property type="project" value="TreeGrafter"/>
</dbReference>
<feature type="domain" description="RRN6 beta-propeller" evidence="2">
    <location>
        <begin position="179"/>
        <end position="512"/>
    </location>
</feature>
<protein>
    <submittedName>
        <fullName evidence="4">Uncharacterized protein</fullName>
    </submittedName>
</protein>
<dbReference type="InterPro" id="IPR019350">
    <property type="entry name" value="RNA_pol_I-sp_TIF_RRN6-like"/>
</dbReference>
<dbReference type="GO" id="GO:0001163">
    <property type="term" value="F:RNA polymerase I transcription regulatory region sequence-specific DNA binding"/>
    <property type="evidence" value="ECO:0007669"/>
    <property type="project" value="TreeGrafter"/>
</dbReference>
<dbReference type="KEGG" id="zmk:HG535_0E04130"/>
<evidence type="ECO:0000259" key="3">
    <source>
        <dbReference type="Pfam" id="PF20640"/>
    </source>
</evidence>
<dbReference type="InterPro" id="IPR048535">
    <property type="entry name" value="RRN6_beta-prop"/>
</dbReference>
<dbReference type="RefSeq" id="XP_037145056.1">
    <property type="nucleotide sequence ID" value="XM_037289161.1"/>
</dbReference>
<proteinExistence type="predicted"/>
<reference evidence="4 5" key="1">
    <citation type="submission" date="2020-07" db="EMBL/GenBank/DDBJ databases">
        <title>The yeast mating-type switching endonuclease HO is a domesticated member of an unorthodox homing genetic element family.</title>
        <authorList>
            <person name="Coughlan A.Y."/>
            <person name="Lombardi L."/>
            <person name="Braun-Galleani S."/>
            <person name="Martos A.R."/>
            <person name="Galeote V."/>
            <person name="Bigey F."/>
            <person name="Dequin S."/>
            <person name="Byrne K.P."/>
            <person name="Wolfe K.H."/>
        </authorList>
    </citation>
    <scope>NUCLEOTIDE SEQUENCE [LARGE SCALE GENOMIC DNA]</scope>
    <source>
        <strain evidence="4 5">NRRL Y-6702</strain>
    </source>
</reference>
<dbReference type="Proteomes" id="UP000509704">
    <property type="component" value="Chromosome 5"/>
</dbReference>
<sequence length="898" mass="101743">MNEFSLPGKLSVGAQLGLGVSTGGMHMSSRQNHKEQPLWVEPFDDRFICDLSKLHISQKGRVLGQLRPESLGDDTDHSQGLGDIEDDYSTIDEEDNERWRNLLLMNLNWDPIAPEIPVNFQPTKDVEYDSNRMYDVRGVTEKSTSDYLPTNLISDLSESGLSRTNAIKRLQERQETTFDPTVGNLFAIGSIQTPSDLRNGNEQHHVLAYCSGRTNSFLTLAVLKKEYDAKAAILKDTDIGDPITFDFKATIKSIKFPTLSPLLGRNSDCIGIITENALHVVRIDSINAHSLEIYASTAEALAFSEFGDFPFADMAFNPWDLQQFAIVDIRGNFSLGRIQKNFKHGSKIRLLKEFSGSFFDPEELSNWKRIEWSSSHGRLLVMDRSKMLEVDFEQDWQLEVIQAKSWSTLRDYKRLDDDFGVLLTSSEIILIRTAEGADHIAREISWKHDLDPRDPTLRMAIKKLRHEDENKNAIILCIFSRLHGQIYVHGFSISENGFLIRSTRDSSILNVPMGLKRSLDICFMGSDEVSDDYRTDGKEGQGSKNLHILVHHNDSGRFFHLILSDLKQGASNEQVSFEGARFAKEKLRVAETIPSANPPPEKVSKHIKCLLHRLLNPKRDLQTSDAEILQNYGYKLSEEINNLIETWSDNSDYSKNLQPLLKDLVEIPNEFENLEEFSSFLEQLFDHYGEQSISCTRFPTLSNMILHETVENLEIFHSKVLQCWGLTTSNAEAVTKEVIKSLVWSLTRLCKPTKYEEMSTKISESLIEPYSEIFDCWGGDHVSESSPTSSSTFRFGVPSEFPMSSQSQIPTIKSSQPRASRHTRRDMNSAEGRVLKPVVGSSTRRRAQDPFSSQTLPSTLPDAMTPAFTLMQPSSMLTSQSQSSQRQKRRKRRIGGFG</sequence>
<dbReference type="Pfam" id="PF10214">
    <property type="entry name" value="Rrn6_beta-prop"/>
    <property type="match status" value="1"/>
</dbReference>
<dbReference type="GO" id="GO:0042790">
    <property type="term" value="P:nucleolar large rRNA transcription by RNA polymerase I"/>
    <property type="evidence" value="ECO:0007669"/>
    <property type="project" value="TreeGrafter"/>
</dbReference>
<evidence type="ECO:0000256" key="1">
    <source>
        <dbReference type="SAM" id="MobiDB-lite"/>
    </source>
</evidence>
<evidence type="ECO:0000259" key="2">
    <source>
        <dbReference type="Pfam" id="PF10214"/>
    </source>
</evidence>
<name>A0A7H9B5T8_ZYGMR</name>
<feature type="region of interest" description="Disordered" evidence="1">
    <location>
        <begin position="788"/>
        <end position="898"/>
    </location>
</feature>
<feature type="region of interest" description="Disordered" evidence="1">
    <location>
        <begin position="67"/>
        <end position="86"/>
    </location>
</feature>
<dbReference type="PANTHER" id="PTHR28221">
    <property type="entry name" value="RNA POLYMERASE I-SPECIFIC TRANSCRIPTION INITIATION FACTOR RRN6"/>
    <property type="match status" value="1"/>
</dbReference>
<dbReference type="AlphaFoldDB" id="A0A7H9B5T8"/>
<dbReference type="InterPro" id="IPR048537">
    <property type="entry name" value="RRN6_HB"/>
</dbReference>
<dbReference type="OrthoDB" id="4090074at2759"/>
<accession>A0A7H9B5T8</accession>
<evidence type="ECO:0000313" key="4">
    <source>
        <dbReference type="EMBL" id="QLG73329.1"/>
    </source>
</evidence>
<dbReference type="GO" id="GO:0070860">
    <property type="term" value="C:RNA polymerase I core factor complex"/>
    <property type="evidence" value="ECO:0007669"/>
    <property type="project" value="TreeGrafter"/>
</dbReference>
<dbReference type="GeneID" id="59237071"/>
<feature type="compositionally biased region" description="Polar residues" evidence="1">
    <location>
        <begin position="802"/>
        <end position="818"/>
    </location>
</feature>
<feature type="domain" description="RRN6 helical bundle" evidence="3">
    <location>
        <begin position="611"/>
        <end position="746"/>
    </location>
</feature>
<dbReference type="EMBL" id="CP058608">
    <property type="protein sequence ID" value="QLG73329.1"/>
    <property type="molecule type" value="Genomic_DNA"/>
</dbReference>
<evidence type="ECO:0000313" key="5">
    <source>
        <dbReference type="Proteomes" id="UP000509704"/>
    </source>
</evidence>
<organism evidence="4 5">
    <name type="scientific">Zygotorulaspora mrakii</name>
    <name type="common">Zygosaccharomyces mrakii</name>
    <dbReference type="NCBI Taxonomy" id="42260"/>
    <lineage>
        <taxon>Eukaryota</taxon>
        <taxon>Fungi</taxon>
        <taxon>Dikarya</taxon>
        <taxon>Ascomycota</taxon>
        <taxon>Saccharomycotina</taxon>
        <taxon>Saccharomycetes</taxon>
        <taxon>Saccharomycetales</taxon>
        <taxon>Saccharomycetaceae</taxon>
        <taxon>Zygotorulaspora</taxon>
    </lineage>
</organism>
<dbReference type="PANTHER" id="PTHR28221:SF2">
    <property type="entry name" value="RNA POLYMERASE I-SPECIFIC TRANSCRIPTION INITIATION FACTOR RRN6"/>
    <property type="match status" value="1"/>
</dbReference>
<feature type="compositionally biased region" description="Basic residues" evidence="1">
    <location>
        <begin position="886"/>
        <end position="898"/>
    </location>
</feature>